<gene>
    <name evidence="1" type="ORF">E1A91_A03G065400v1</name>
</gene>
<accession>A0A5D2ZVM6</accession>
<dbReference type="Proteomes" id="UP000323597">
    <property type="component" value="Chromosome A03"/>
</dbReference>
<dbReference type="PANTHER" id="PTHR48475">
    <property type="entry name" value="RIBONUCLEASE H"/>
    <property type="match status" value="1"/>
</dbReference>
<evidence type="ECO:0008006" key="3">
    <source>
        <dbReference type="Google" id="ProtNLM"/>
    </source>
</evidence>
<feature type="non-terminal residue" evidence="1">
    <location>
        <position position="90"/>
    </location>
</feature>
<dbReference type="Gene3D" id="1.10.340.70">
    <property type="match status" value="1"/>
</dbReference>
<evidence type="ECO:0000313" key="2">
    <source>
        <dbReference type="Proteomes" id="UP000323597"/>
    </source>
</evidence>
<name>A0A5D2ZVM6_GOSMU</name>
<organism evidence="1 2">
    <name type="scientific">Gossypium mustelinum</name>
    <name type="common">Cotton</name>
    <name type="synonym">Gossypium caicoense</name>
    <dbReference type="NCBI Taxonomy" id="34275"/>
    <lineage>
        <taxon>Eukaryota</taxon>
        <taxon>Viridiplantae</taxon>
        <taxon>Streptophyta</taxon>
        <taxon>Embryophyta</taxon>
        <taxon>Tracheophyta</taxon>
        <taxon>Spermatophyta</taxon>
        <taxon>Magnoliopsida</taxon>
        <taxon>eudicotyledons</taxon>
        <taxon>Gunneridae</taxon>
        <taxon>Pentapetalae</taxon>
        <taxon>rosids</taxon>
        <taxon>malvids</taxon>
        <taxon>Malvales</taxon>
        <taxon>Malvaceae</taxon>
        <taxon>Malvoideae</taxon>
        <taxon>Gossypium</taxon>
    </lineage>
</organism>
<dbReference type="EMBL" id="CM017638">
    <property type="protein sequence ID" value="TYJ42109.1"/>
    <property type="molecule type" value="Genomic_DNA"/>
</dbReference>
<protein>
    <recommendedName>
        <fullName evidence="3">Integrase zinc-binding domain-containing protein</fullName>
    </recommendedName>
</protein>
<evidence type="ECO:0000313" key="1">
    <source>
        <dbReference type="EMBL" id="TYJ42109.1"/>
    </source>
</evidence>
<keyword evidence="2" id="KW-1185">Reference proteome</keyword>
<dbReference type="PANTHER" id="PTHR48475:SF2">
    <property type="entry name" value="RIBONUCLEASE H"/>
    <property type="match status" value="1"/>
</dbReference>
<reference evidence="1 2" key="1">
    <citation type="submission" date="2019-07" db="EMBL/GenBank/DDBJ databases">
        <title>WGS assembly of Gossypium mustelinum.</title>
        <authorList>
            <person name="Chen Z.J."/>
            <person name="Sreedasyam A."/>
            <person name="Ando A."/>
            <person name="Song Q."/>
            <person name="De L."/>
            <person name="Hulse-Kemp A."/>
            <person name="Ding M."/>
            <person name="Ye W."/>
            <person name="Kirkbride R."/>
            <person name="Jenkins J."/>
            <person name="Plott C."/>
            <person name="Lovell J."/>
            <person name="Lin Y.-M."/>
            <person name="Vaughn R."/>
            <person name="Liu B."/>
            <person name="Li W."/>
            <person name="Simpson S."/>
            <person name="Scheffler B."/>
            <person name="Saski C."/>
            <person name="Grover C."/>
            <person name="Hu G."/>
            <person name="Conover J."/>
            <person name="Carlson J."/>
            <person name="Shu S."/>
            <person name="Boston L."/>
            <person name="Williams M."/>
            <person name="Peterson D."/>
            <person name="Mcgee K."/>
            <person name="Jones D."/>
            <person name="Wendel J."/>
            <person name="Stelly D."/>
            <person name="Grimwood J."/>
            <person name="Schmutz J."/>
        </authorList>
    </citation>
    <scope>NUCLEOTIDE SEQUENCE [LARGE SCALE GENOMIC DNA]</scope>
    <source>
        <strain evidence="1">1408120.09</strain>
    </source>
</reference>
<sequence>MTTIVQALQGETHHLRKNELTKIQHKATRHILLEGVLYKKSYFQPLLKCLASSKVEYVMRETHEGIYRYHLGGRLLAQKVIRQEYYWPPV</sequence>
<proteinExistence type="predicted"/>
<dbReference type="AlphaFoldDB" id="A0A5D2ZVM6"/>